<protein>
    <recommendedName>
        <fullName evidence="3">Protein phosphatase methylesterase 1</fullName>
        <ecNumber evidence="2">3.1.1.89</ecNumber>
    </recommendedName>
</protein>
<organism evidence="8 9">
    <name type="scientific">Caulochytrium protostelioides</name>
    <dbReference type="NCBI Taxonomy" id="1555241"/>
    <lineage>
        <taxon>Eukaryota</taxon>
        <taxon>Fungi</taxon>
        <taxon>Fungi incertae sedis</taxon>
        <taxon>Chytridiomycota</taxon>
        <taxon>Chytridiomycota incertae sedis</taxon>
        <taxon>Chytridiomycetes</taxon>
        <taxon>Caulochytriales</taxon>
        <taxon>Caulochytriaceae</taxon>
        <taxon>Caulochytrium</taxon>
    </lineage>
</organism>
<dbReference type="EMBL" id="ML014281">
    <property type="protein sequence ID" value="RKO99488.1"/>
    <property type="molecule type" value="Genomic_DNA"/>
</dbReference>
<keyword evidence="5" id="KW-0378">Hydrolase</keyword>
<dbReference type="GO" id="GO:0051723">
    <property type="term" value="F:protein methylesterase activity"/>
    <property type="evidence" value="ECO:0007669"/>
    <property type="project" value="UniProtKB-EC"/>
</dbReference>
<dbReference type="Pfam" id="PF12697">
    <property type="entry name" value="Abhydrolase_6"/>
    <property type="match status" value="1"/>
</dbReference>
<evidence type="ECO:0000256" key="5">
    <source>
        <dbReference type="ARBA" id="ARBA00022801"/>
    </source>
</evidence>
<evidence type="ECO:0000256" key="3">
    <source>
        <dbReference type="ARBA" id="ARBA00020672"/>
    </source>
</evidence>
<evidence type="ECO:0000313" key="9">
    <source>
        <dbReference type="Proteomes" id="UP000274922"/>
    </source>
</evidence>
<dbReference type="InterPro" id="IPR029058">
    <property type="entry name" value="AB_hydrolase_fold"/>
</dbReference>
<dbReference type="STRING" id="1555241.A0A4V1IU66"/>
<dbReference type="Proteomes" id="UP000274922">
    <property type="component" value="Unassembled WGS sequence"/>
</dbReference>
<dbReference type="SUPFAM" id="SSF53474">
    <property type="entry name" value="alpha/beta-Hydrolases"/>
    <property type="match status" value="1"/>
</dbReference>
<feature type="non-terminal residue" evidence="8">
    <location>
        <position position="249"/>
    </location>
</feature>
<evidence type="ECO:0000259" key="7">
    <source>
        <dbReference type="Pfam" id="PF12697"/>
    </source>
</evidence>
<keyword evidence="4" id="KW-0719">Serine esterase</keyword>
<evidence type="ECO:0000313" key="8">
    <source>
        <dbReference type="EMBL" id="RKO99488.1"/>
    </source>
</evidence>
<dbReference type="EC" id="3.1.1.89" evidence="2"/>
<dbReference type="PANTHER" id="PTHR14189">
    <property type="entry name" value="PROTEIN PHOSPHATASE METHYLESTERASE-1 RELATED"/>
    <property type="match status" value="1"/>
</dbReference>
<proteinExistence type="inferred from homology"/>
<dbReference type="OrthoDB" id="194865at2759"/>
<evidence type="ECO:0000256" key="1">
    <source>
        <dbReference type="ARBA" id="ARBA00008645"/>
    </source>
</evidence>
<evidence type="ECO:0000256" key="2">
    <source>
        <dbReference type="ARBA" id="ARBA00013111"/>
    </source>
</evidence>
<feature type="domain" description="AB hydrolase-1" evidence="7">
    <location>
        <begin position="2"/>
        <end position="225"/>
    </location>
</feature>
<dbReference type="AlphaFoldDB" id="A0A4V1IU66"/>
<evidence type="ECO:0000256" key="4">
    <source>
        <dbReference type="ARBA" id="ARBA00022487"/>
    </source>
</evidence>
<comment type="catalytic activity">
    <reaction evidence="6">
        <text>[phosphatase 2A protein]-C-terminal L-leucine methyl ester + H2O = [phosphatase 2A protein]-C-terminal L-leucine + methanol + H(+)</text>
        <dbReference type="Rhea" id="RHEA:48548"/>
        <dbReference type="Rhea" id="RHEA-COMP:12134"/>
        <dbReference type="Rhea" id="RHEA-COMP:12135"/>
        <dbReference type="ChEBI" id="CHEBI:15377"/>
        <dbReference type="ChEBI" id="CHEBI:15378"/>
        <dbReference type="ChEBI" id="CHEBI:17790"/>
        <dbReference type="ChEBI" id="CHEBI:90516"/>
        <dbReference type="ChEBI" id="CHEBI:90517"/>
        <dbReference type="EC" id="3.1.1.89"/>
    </reaction>
</comment>
<comment type="similarity">
    <text evidence="1">Belongs to the AB hydrolase superfamily.</text>
</comment>
<dbReference type="Gene3D" id="3.40.50.1820">
    <property type="entry name" value="alpha/beta hydrolase"/>
    <property type="match status" value="1"/>
</dbReference>
<sequence length="249" mass="27360">LVAYDGRGHGETQTDNDADLSLDRLARDAETLVADMVEQHRAGHAGLPPKDIVLVGHSLGGAVVVEAAGRLARRTPPVRVLGVAVLDVVEGTAMASLDHMQQILTQRPAGFRTEAEALRWMTSSHLLGGSRNARLQRLMLPAQLKPHPETGLLQWTSDLPRSSTYWAGWFTGLSAKFLQLGCAKLLVLAGTDRLDKELMIGQMQGKFQMVIYPDSGHNIQEDVPDHLAEDLVAFWQRNQPLDLRAIRKV</sequence>
<dbReference type="InterPro" id="IPR000073">
    <property type="entry name" value="AB_hydrolase_1"/>
</dbReference>
<accession>A0A4V1IU66</accession>
<keyword evidence="9" id="KW-1185">Reference proteome</keyword>
<dbReference type="InterPro" id="IPR016812">
    <property type="entry name" value="PPase_methylesterase_euk"/>
</dbReference>
<dbReference type="PANTHER" id="PTHR14189:SF0">
    <property type="entry name" value="PROTEIN PHOSPHATASE METHYLESTERASE 1"/>
    <property type="match status" value="1"/>
</dbReference>
<name>A0A4V1IU66_9FUNG</name>
<reference evidence="9" key="1">
    <citation type="journal article" date="2018" name="Nat. Microbiol.">
        <title>Leveraging single-cell genomics to expand the fungal tree of life.</title>
        <authorList>
            <person name="Ahrendt S.R."/>
            <person name="Quandt C.A."/>
            <person name="Ciobanu D."/>
            <person name="Clum A."/>
            <person name="Salamov A."/>
            <person name="Andreopoulos B."/>
            <person name="Cheng J.F."/>
            <person name="Woyke T."/>
            <person name="Pelin A."/>
            <person name="Henrissat B."/>
            <person name="Reynolds N.K."/>
            <person name="Benny G.L."/>
            <person name="Smith M.E."/>
            <person name="James T.Y."/>
            <person name="Grigoriev I.V."/>
        </authorList>
    </citation>
    <scope>NUCLEOTIDE SEQUENCE [LARGE SCALE GENOMIC DNA]</scope>
    <source>
        <strain evidence="9">ATCC 52028</strain>
    </source>
</reference>
<evidence type="ECO:0000256" key="6">
    <source>
        <dbReference type="ARBA" id="ARBA00049203"/>
    </source>
</evidence>
<feature type="non-terminal residue" evidence="8">
    <location>
        <position position="1"/>
    </location>
</feature>
<gene>
    <name evidence="8" type="ORF">CXG81DRAFT_7637</name>
</gene>